<gene>
    <name evidence="2" type="ORF">GO493_25620</name>
</gene>
<feature type="transmembrane region" description="Helical" evidence="1">
    <location>
        <begin position="92"/>
        <end position="112"/>
    </location>
</feature>
<evidence type="ECO:0000313" key="3">
    <source>
        <dbReference type="Proteomes" id="UP000461730"/>
    </source>
</evidence>
<protein>
    <recommendedName>
        <fullName evidence="4">DoxX family protein</fullName>
    </recommendedName>
</protein>
<feature type="transmembrane region" description="Helical" evidence="1">
    <location>
        <begin position="6"/>
        <end position="26"/>
    </location>
</feature>
<evidence type="ECO:0000313" key="2">
    <source>
        <dbReference type="EMBL" id="MVT11668.1"/>
    </source>
</evidence>
<dbReference type="PANTHER" id="PTHR36974">
    <property type="entry name" value="MEMBRANE PROTEIN-RELATED"/>
    <property type="match status" value="1"/>
</dbReference>
<name>A0A7K1UBL3_9BACT</name>
<keyword evidence="1" id="KW-0472">Membrane</keyword>
<evidence type="ECO:0000256" key="1">
    <source>
        <dbReference type="SAM" id="Phobius"/>
    </source>
</evidence>
<proteinExistence type="predicted"/>
<feature type="transmembrane region" description="Helical" evidence="1">
    <location>
        <begin position="62"/>
        <end position="85"/>
    </location>
</feature>
<dbReference type="EMBL" id="WRXN01000015">
    <property type="protein sequence ID" value="MVT11668.1"/>
    <property type="molecule type" value="Genomic_DNA"/>
</dbReference>
<dbReference type="AlphaFoldDB" id="A0A7K1UBL3"/>
<sequence length="148" mass="16629">MAFLSGLLSVSLLLFLTGLLFNIPILQRYQDDARMAAAVMFVLIGVMHLVKPGKLSYMIDGWLPYATQLVLLSGVLEIMLGIGLLFPATKIYAAWGLMILLVLMFPANIYVAVKQLPPPGGLPAKAWYTWSRLAFQPIYILWVWWCVR</sequence>
<keyword evidence="1" id="KW-1133">Transmembrane helix</keyword>
<dbReference type="PANTHER" id="PTHR36974:SF1">
    <property type="entry name" value="DOXX FAMILY MEMBRANE PROTEIN"/>
    <property type="match status" value="1"/>
</dbReference>
<reference evidence="2 3" key="1">
    <citation type="submission" date="2019-12" db="EMBL/GenBank/DDBJ databases">
        <title>Chitinophaga sp. strain ysch24 (GDMCC 1.1355), whole genome shotgun sequence.</title>
        <authorList>
            <person name="Zhang X."/>
        </authorList>
    </citation>
    <scope>NUCLEOTIDE SEQUENCE [LARGE SCALE GENOMIC DNA]</scope>
    <source>
        <strain evidence="3">ysch24</strain>
    </source>
</reference>
<accession>A0A7K1UBL3</accession>
<dbReference type="RefSeq" id="WP_157309093.1">
    <property type="nucleotide sequence ID" value="NZ_WRXN01000015.1"/>
</dbReference>
<feature type="transmembrane region" description="Helical" evidence="1">
    <location>
        <begin position="33"/>
        <end position="50"/>
    </location>
</feature>
<organism evidence="2 3">
    <name type="scientific">Chitinophaga tropicalis</name>
    <dbReference type="NCBI Taxonomy" id="2683588"/>
    <lineage>
        <taxon>Bacteria</taxon>
        <taxon>Pseudomonadati</taxon>
        <taxon>Bacteroidota</taxon>
        <taxon>Chitinophagia</taxon>
        <taxon>Chitinophagales</taxon>
        <taxon>Chitinophagaceae</taxon>
        <taxon>Chitinophaga</taxon>
    </lineage>
</organism>
<dbReference type="Proteomes" id="UP000461730">
    <property type="component" value="Unassembled WGS sequence"/>
</dbReference>
<feature type="transmembrane region" description="Helical" evidence="1">
    <location>
        <begin position="127"/>
        <end position="147"/>
    </location>
</feature>
<keyword evidence="3" id="KW-1185">Reference proteome</keyword>
<evidence type="ECO:0008006" key="4">
    <source>
        <dbReference type="Google" id="ProtNLM"/>
    </source>
</evidence>
<comment type="caution">
    <text evidence="2">The sequence shown here is derived from an EMBL/GenBank/DDBJ whole genome shotgun (WGS) entry which is preliminary data.</text>
</comment>
<keyword evidence="1" id="KW-0812">Transmembrane</keyword>